<dbReference type="EMBL" id="SDRB02010515">
    <property type="protein sequence ID" value="THG06034.1"/>
    <property type="molecule type" value="Genomic_DNA"/>
</dbReference>
<accession>A0A4S4DT27</accession>
<dbReference type="Proteomes" id="UP000306102">
    <property type="component" value="Unassembled WGS sequence"/>
</dbReference>
<evidence type="ECO:0000313" key="2">
    <source>
        <dbReference type="Proteomes" id="UP000306102"/>
    </source>
</evidence>
<comment type="caution">
    <text evidence="1">The sequence shown here is derived from an EMBL/GenBank/DDBJ whole genome shotgun (WGS) entry which is preliminary data.</text>
</comment>
<gene>
    <name evidence="1" type="ORF">TEA_019401</name>
</gene>
<name>A0A4S4DT27_CAMSN</name>
<reference evidence="1 2" key="1">
    <citation type="journal article" date="2018" name="Proc. Natl. Acad. Sci. U.S.A.">
        <title>Draft genome sequence of Camellia sinensis var. sinensis provides insights into the evolution of the tea genome and tea quality.</title>
        <authorList>
            <person name="Wei C."/>
            <person name="Yang H."/>
            <person name="Wang S."/>
            <person name="Zhao J."/>
            <person name="Liu C."/>
            <person name="Gao L."/>
            <person name="Xia E."/>
            <person name="Lu Y."/>
            <person name="Tai Y."/>
            <person name="She G."/>
            <person name="Sun J."/>
            <person name="Cao H."/>
            <person name="Tong W."/>
            <person name="Gao Q."/>
            <person name="Li Y."/>
            <person name="Deng W."/>
            <person name="Jiang X."/>
            <person name="Wang W."/>
            <person name="Chen Q."/>
            <person name="Zhang S."/>
            <person name="Li H."/>
            <person name="Wu J."/>
            <person name="Wang P."/>
            <person name="Li P."/>
            <person name="Shi C."/>
            <person name="Zheng F."/>
            <person name="Jian J."/>
            <person name="Huang B."/>
            <person name="Shan D."/>
            <person name="Shi M."/>
            <person name="Fang C."/>
            <person name="Yue Y."/>
            <person name="Li F."/>
            <person name="Li D."/>
            <person name="Wei S."/>
            <person name="Han B."/>
            <person name="Jiang C."/>
            <person name="Yin Y."/>
            <person name="Xia T."/>
            <person name="Zhang Z."/>
            <person name="Bennetzen J.L."/>
            <person name="Zhao S."/>
            <person name="Wan X."/>
        </authorList>
    </citation>
    <scope>NUCLEOTIDE SEQUENCE [LARGE SCALE GENOMIC DNA]</scope>
    <source>
        <strain evidence="2">cv. Shuchazao</strain>
        <tissue evidence="1">Leaf</tissue>
    </source>
</reference>
<keyword evidence="2" id="KW-1185">Reference proteome</keyword>
<protein>
    <submittedName>
        <fullName evidence="1">Uncharacterized protein</fullName>
    </submittedName>
</protein>
<dbReference type="AlphaFoldDB" id="A0A4S4DT27"/>
<organism evidence="1 2">
    <name type="scientific">Camellia sinensis var. sinensis</name>
    <name type="common">China tea</name>
    <dbReference type="NCBI Taxonomy" id="542762"/>
    <lineage>
        <taxon>Eukaryota</taxon>
        <taxon>Viridiplantae</taxon>
        <taxon>Streptophyta</taxon>
        <taxon>Embryophyta</taxon>
        <taxon>Tracheophyta</taxon>
        <taxon>Spermatophyta</taxon>
        <taxon>Magnoliopsida</taxon>
        <taxon>eudicotyledons</taxon>
        <taxon>Gunneridae</taxon>
        <taxon>Pentapetalae</taxon>
        <taxon>asterids</taxon>
        <taxon>Ericales</taxon>
        <taxon>Theaceae</taxon>
        <taxon>Camellia</taxon>
    </lineage>
</organism>
<evidence type="ECO:0000313" key="1">
    <source>
        <dbReference type="EMBL" id="THG06034.1"/>
    </source>
</evidence>
<proteinExistence type="predicted"/>
<sequence length="145" mass="16397">MVVLCGRGTFEAKDQVVGAETFAKPAMVQKPKLFKTFPHSTSGKVRAEMVVVMKPIEEVFEAKTEPRFKPKKGSVIPAKRRLVKTMMFNCIVESIASLFCFRSHNNGSCPEIVLPINTSNSMIHKKTKKEPFHTPEFLYTDLKCF</sequence>